<name>A0ABS3B4J4_9XANT</name>
<dbReference type="EMBL" id="JAFIWB010000018">
    <property type="protein sequence ID" value="MBN6103519.1"/>
    <property type="molecule type" value="Genomic_DNA"/>
</dbReference>
<feature type="domain" description="DUF3817" evidence="7">
    <location>
        <begin position="6"/>
        <end position="93"/>
    </location>
</feature>
<dbReference type="PANTHER" id="PTHR40077">
    <property type="entry name" value="MEMBRANE PROTEIN-RELATED"/>
    <property type="match status" value="1"/>
</dbReference>
<dbReference type="InterPro" id="IPR023845">
    <property type="entry name" value="DUF3817_TM"/>
</dbReference>
<sequence length="106" mass="11889">MSPVGRLFAAAAFFEGLTWAGLLLGMLLKYGTQTTELGVWLFGRLHGVAFLVYLVASVIAAVRLRWPWWAWLLSLLAALPPLVTVPLEMWFRRIGLLGLPRQGVRR</sequence>
<evidence type="ECO:0000256" key="3">
    <source>
        <dbReference type="ARBA" id="ARBA00022692"/>
    </source>
</evidence>
<feature type="transmembrane region" description="Helical" evidence="6">
    <location>
        <begin position="6"/>
        <end position="27"/>
    </location>
</feature>
<keyword evidence="2" id="KW-1003">Cell membrane</keyword>
<gene>
    <name evidence="8" type="ORF">JR064_15225</name>
</gene>
<keyword evidence="4 6" id="KW-1133">Transmembrane helix</keyword>
<dbReference type="PANTHER" id="PTHR40077:SF1">
    <property type="entry name" value="MEMBRANE PROTEIN"/>
    <property type="match status" value="1"/>
</dbReference>
<reference evidence="8 9" key="1">
    <citation type="submission" date="2021-02" db="EMBL/GenBank/DDBJ databases">
        <title>Taxonomically Unique Crown Gall-Associated Xanthomonas Stains Have Deficiency in Virulence Repertories.</title>
        <authorList>
            <person name="Mafakheri H."/>
            <person name="Taghavi S.M."/>
            <person name="Dimkic I."/>
            <person name="Nemanja K."/>
            <person name="Osdaghi E."/>
        </authorList>
    </citation>
    <scope>NUCLEOTIDE SEQUENCE [LARGE SCALE GENOMIC DNA]</scope>
    <source>
        <strain evidence="8 9">FX4</strain>
    </source>
</reference>
<feature type="transmembrane region" description="Helical" evidence="6">
    <location>
        <begin position="68"/>
        <end position="91"/>
    </location>
</feature>
<dbReference type="Proteomes" id="UP000695802">
    <property type="component" value="Unassembled WGS sequence"/>
</dbReference>
<keyword evidence="9" id="KW-1185">Reference proteome</keyword>
<evidence type="ECO:0000256" key="4">
    <source>
        <dbReference type="ARBA" id="ARBA00022989"/>
    </source>
</evidence>
<evidence type="ECO:0000313" key="9">
    <source>
        <dbReference type="Proteomes" id="UP000695802"/>
    </source>
</evidence>
<keyword evidence="5 6" id="KW-0472">Membrane</keyword>
<accession>A0ABS3B4J4</accession>
<comment type="subcellular location">
    <subcellularLocation>
        <location evidence="1">Cell membrane</location>
        <topology evidence="1">Multi-pass membrane protein</topology>
    </subcellularLocation>
</comment>
<organism evidence="8 9">
    <name type="scientific">Xanthomonas bonasiae</name>
    <dbReference type="NCBI Taxonomy" id="2810351"/>
    <lineage>
        <taxon>Bacteria</taxon>
        <taxon>Pseudomonadati</taxon>
        <taxon>Pseudomonadota</taxon>
        <taxon>Gammaproteobacteria</taxon>
        <taxon>Lysobacterales</taxon>
        <taxon>Lysobacteraceae</taxon>
        <taxon>Xanthomonas</taxon>
    </lineage>
</organism>
<proteinExistence type="predicted"/>
<protein>
    <submittedName>
        <fullName evidence="8">DUF3817 domain-containing protein</fullName>
    </submittedName>
</protein>
<evidence type="ECO:0000256" key="5">
    <source>
        <dbReference type="ARBA" id="ARBA00023136"/>
    </source>
</evidence>
<keyword evidence="3 6" id="KW-0812">Transmembrane</keyword>
<evidence type="ECO:0000259" key="7">
    <source>
        <dbReference type="Pfam" id="PF12823"/>
    </source>
</evidence>
<evidence type="ECO:0000256" key="6">
    <source>
        <dbReference type="SAM" id="Phobius"/>
    </source>
</evidence>
<evidence type="ECO:0000313" key="8">
    <source>
        <dbReference type="EMBL" id="MBN6103519.1"/>
    </source>
</evidence>
<comment type="caution">
    <text evidence="8">The sequence shown here is derived from an EMBL/GenBank/DDBJ whole genome shotgun (WGS) entry which is preliminary data.</text>
</comment>
<dbReference type="NCBIfam" id="TIGR03954">
    <property type="entry name" value="integ_memb_HG"/>
    <property type="match status" value="1"/>
</dbReference>
<feature type="transmembrane region" description="Helical" evidence="6">
    <location>
        <begin position="39"/>
        <end position="62"/>
    </location>
</feature>
<dbReference type="Pfam" id="PF12823">
    <property type="entry name" value="DUF3817"/>
    <property type="match status" value="1"/>
</dbReference>
<evidence type="ECO:0000256" key="2">
    <source>
        <dbReference type="ARBA" id="ARBA00022475"/>
    </source>
</evidence>
<evidence type="ECO:0000256" key="1">
    <source>
        <dbReference type="ARBA" id="ARBA00004651"/>
    </source>
</evidence>
<dbReference type="RefSeq" id="WP_206230297.1">
    <property type="nucleotide sequence ID" value="NZ_JAFIWB010000018.1"/>
</dbReference>